<feature type="domain" description="YobI-like P-loop NTPase" evidence="3">
    <location>
        <begin position="61"/>
        <end position="421"/>
    </location>
</feature>
<keyword evidence="2" id="KW-1133">Transmembrane helix</keyword>
<keyword evidence="1" id="KW-0175">Coiled coil</keyword>
<name>M5U9C0_9BACT</name>
<evidence type="ECO:0000313" key="5">
    <source>
        <dbReference type="Proteomes" id="UP000011885"/>
    </source>
</evidence>
<keyword evidence="2" id="KW-0472">Membrane</keyword>
<dbReference type="Pfam" id="PF20693">
    <property type="entry name" value="YobI-ATPase"/>
    <property type="match status" value="1"/>
</dbReference>
<dbReference type="Proteomes" id="UP000011885">
    <property type="component" value="Unassembled WGS sequence"/>
</dbReference>
<keyword evidence="2" id="KW-0812">Transmembrane</keyword>
<dbReference type="RefSeq" id="WP_008687312.1">
    <property type="nucleotide sequence ID" value="NZ_ANOH01000418.1"/>
</dbReference>
<protein>
    <submittedName>
        <fullName evidence="4">Putative membrane protein</fullName>
    </submittedName>
</protein>
<organism evidence="4 5">
    <name type="scientific">Rhodopirellula sallentina SM41</name>
    <dbReference type="NCBI Taxonomy" id="1263870"/>
    <lineage>
        <taxon>Bacteria</taxon>
        <taxon>Pseudomonadati</taxon>
        <taxon>Planctomycetota</taxon>
        <taxon>Planctomycetia</taxon>
        <taxon>Pirellulales</taxon>
        <taxon>Pirellulaceae</taxon>
        <taxon>Rhodopirellula</taxon>
    </lineage>
</organism>
<dbReference type="EMBL" id="ANOH01000418">
    <property type="protein sequence ID" value="EMI52578.1"/>
    <property type="molecule type" value="Genomic_DNA"/>
</dbReference>
<accession>M5U9C0</accession>
<gene>
    <name evidence="4" type="ORF">RSSM_05985</name>
</gene>
<dbReference type="AlphaFoldDB" id="M5U9C0"/>
<evidence type="ECO:0000259" key="3">
    <source>
        <dbReference type="Pfam" id="PF20693"/>
    </source>
</evidence>
<keyword evidence="5" id="KW-1185">Reference proteome</keyword>
<feature type="transmembrane region" description="Helical" evidence="2">
    <location>
        <begin position="158"/>
        <end position="176"/>
    </location>
</feature>
<evidence type="ECO:0000256" key="1">
    <source>
        <dbReference type="SAM" id="Coils"/>
    </source>
</evidence>
<feature type="non-terminal residue" evidence="4">
    <location>
        <position position="690"/>
    </location>
</feature>
<comment type="caution">
    <text evidence="4">The sequence shown here is derived from an EMBL/GenBank/DDBJ whole genome shotgun (WGS) entry which is preliminary data.</text>
</comment>
<reference evidence="4 5" key="1">
    <citation type="journal article" date="2013" name="Mar. Genomics">
        <title>Expression of sulfatases in Rhodopirellula baltica and the diversity of sulfatases in the genus Rhodopirellula.</title>
        <authorList>
            <person name="Wegner C.E."/>
            <person name="Richter-Heitmann T."/>
            <person name="Klindworth A."/>
            <person name="Klockow C."/>
            <person name="Richter M."/>
            <person name="Achstetter T."/>
            <person name="Glockner F.O."/>
            <person name="Harder J."/>
        </authorList>
    </citation>
    <scope>NUCLEOTIDE SEQUENCE [LARGE SCALE GENOMIC DNA]</scope>
    <source>
        <strain evidence="4 5">SM41</strain>
    </source>
</reference>
<evidence type="ECO:0000256" key="2">
    <source>
        <dbReference type="SAM" id="Phobius"/>
    </source>
</evidence>
<sequence length="690" mass="78921">MQAEIAKRTLEFIAAQLVKAGNRLQSFTDKNELDTKEDQLEALLPVADPRTYERYDAAFRTIVEKDVTCVAVTGPYGAGKTSLINAFCEHNSELNFVRISLATFAGGDEETNVLEETSESAEAIDRIEKSILQQLIYSAGRKQLEYSRFKKIRKPTWLRAKAILLSIFAIVTGASIKYWGNLEKFVAEANHGQEFALAAIGGLLWFALLVVILHGILKASAGLSIKKFSLKNAEIETEDKSKESVFNKHLDEIVYFFQETPCDILIVEDLDRFGKTEIFTKIREINQLINDNPDVRSRKKKPIVFLFAIRDDLFKGKDRTKFFDLLIPVIPFVSAGNAYDVLHNKLKNAGLRDALKDKFLRQVTVYVTDNRHLVNIVNEYTLYRRTLSDSNLDPNKLFAIILYKVFFPNDFGKLHMNQGVLADLVRELQERRRKKREEFSDELKQIRELEKKVREGSVQSQEVLACTYVGAMLRRSNGQAQAFRPKQGGEIATHANASSILPALQQGGEIRLFNGQKRMVKTLSIAELEEDIHPGRTIEDRLREIDRATQLEEEGIATRRTALEKELRNARYISMKRLFSTEEIAEEVSGFEHGDLFVYLVTKGYLEENYHNYTSYFHKGAITQADREFVQRFNRDDEIEFDEKIDTPNEILLTLEDSLFGKPQGFNVTMVDHVLSEAMTDYRSKLVDGF</sequence>
<feature type="coiled-coil region" evidence="1">
    <location>
        <begin position="425"/>
        <end position="452"/>
    </location>
</feature>
<dbReference type="SUPFAM" id="SSF52540">
    <property type="entry name" value="P-loop containing nucleoside triphosphate hydrolases"/>
    <property type="match status" value="1"/>
</dbReference>
<feature type="transmembrane region" description="Helical" evidence="2">
    <location>
        <begin position="196"/>
        <end position="217"/>
    </location>
</feature>
<dbReference type="InterPro" id="IPR048428">
    <property type="entry name" value="YobI-NTPase"/>
</dbReference>
<evidence type="ECO:0000313" key="4">
    <source>
        <dbReference type="EMBL" id="EMI52578.1"/>
    </source>
</evidence>
<dbReference type="InterPro" id="IPR027417">
    <property type="entry name" value="P-loop_NTPase"/>
</dbReference>
<proteinExistence type="predicted"/>